<evidence type="ECO:0000256" key="8">
    <source>
        <dbReference type="ARBA" id="ARBA00022801"/>
    </source>
</evidence>
<dbReference type="PROSITE" id="PS50879">
    <property type="entry name" value="RNASE_H_1"/>
    <property type="match status" value="1"/>
</dbReference>
<keyword evidence="7 10" id="KW-0255">Endonuclease</keyword>
<dbReference type="Gene3D" id="3.30.420.10">
    <property type="entry name" value="Ribonuclease H-like superfamily/Ribonuclease H"/>
    <property type="match status" value="1"/>
</dbReference>
<keyword evidence="10" id="KW-0963">Cytoplasm</keyword>
<feature type="binding site" evidence="10">
    <location>
        <position position="74"/>
    </location>
    <ligand>
        <name>Mg(2+)</name>
        <dbReference type="ChEBI" id="CHEBI:18420"/>
        <label>1</label>
    </ligand>
</feature>
<dbReference type="GO" id="GO:0004523">
    <property type="term" value="F:RNA-DNA hybrid ribonuclease activity"/>
    <property type="evidence" value="ECO:0007669"/>
    <property type="project" value="UniProtKB-UniRule"/>
</dbReference>
<dbReference type="AlphaFoldDB" id="A0A9X1MSU2"/>
<sequence>MPFEPEVALYTDGACSGNPGPGGWAFILRHLASGKEMEGSGGESESTNNRMELQAVIEGLGTLTRPCRVELFTDSVYVGKGMTEWMPKWKQNGWRRKEGKAWKPVKNEELWRRLDELLLTHQVKYTRVAGHSGHPENERCDELAVEASQKFR</sequence>
<evidence type="ECO:0000259" key="11">
    <source>
        <dbReference type="PROSITE" id="PS50879"/>
    </source>
</evidence>
<feature type="binding site" evidence="10">
    <location>
        <position position="12"/>
    </location>
    <ligand>
        <name>Mg(2+)</name>
        <dbReference type="ChEBI" id="CHEBI:18420"/>
        <label>1</label>
    </ligand>
</feature>
<dbReference type="GO" id="GO:0043137">
    <property type="term" value="P:DNA replication, removal of RNA primer"/>
    <property type="evidence" value="ECO:0007669"/>
    <property type="project" value="TreeGrafter"/>
</dbReference>
<evidence type="ECO:0000256" key="5">
    <source>
        <dbReference type="ARBA" id="ARBA00022722"/>
    </source>
</evidence>
<evidence type="ECO:0000256" key="9">
    <source>
        <dbReference type="ARBA" id="ARBA00022842"/>
    </source>
</evidence>
<dbReference type="GO" id="GO:0000287">
    <property type="term" value="F:magnesium ion binding"/>
    <property type="evidence" value="ECO:0007669"/>
    <property type="project" value="UniProtKB-UniRule"/>
</dbReference>
<protein>
    <recommendedName>
        <fullName evidence="4 10">Ribonuclease H</fullName>
        <shortName evidence="10">RNase H</shortName>
        <ecNumber evidence="4 10">3.1.26.4</ecNumber>
    </recommendedName>
</protein>
<dbReference type="SUPFAM" id="SSF53098">
    <property type="entry name" value="Ribonuclease H-like"/>
    <property type="match status" value="1"/>
</dbReference>
<evidence type="ECO:0000256" key="4">
    <source>
        <dbReference type="ARBA" id="ARBA00012180"/>
    </source>
</evidence>
<dbReference type="EC" id="3.1.26.4" evidence="4 10"/>
<gene>
    <name evidence="10 12" type="primary">rnhA</name>
    <name evidence="12" type="ORF">LOC68_25990</name>
</gene>
<comment type="cofactor">
    <cofactor evidence="10">
        <name>Mg(2+)</name>
        <dbReference type="ChEBI" id="CHEBI:18420"/>
    </cofactor>
    <text evidence="10">Binds 1 Mg(2+) ion per subunit. May bind a second metal ion at a regulatory site, or after substrate binding.</text>
</comment>
<dbReference type="GO" id="GO:0003676">
    <property type="term" value="F:nucleic acid binding"/>
    <property type="evidence" value="ECO:0007669"/>
    <property type="project" value="InterPro"/>
</dbReference>
<dbReference type="InterPro" id="IPR050092">
    <property type="entry name" value="RNase_H"/>
</dbReference>
<evidence type="ECO:0000313" key="12">
    <source>
        <dbReference type="EMBL" id="MCC9631862.1"/>
    </source>
</evidence>
<dbReference type="InterPro" id="IPR022892">
    <property type="entry name" value="RNaseHI"/>
</dbReference>
<dbReference type="RefSeq" id="WP_230224576.1">
    <property type="nucleotide sequence ID" value="NZ_JAJKFT010000010.1"/>
</dbReference>
<keyword evidence="5 10" id="KW-0540">Nuclease</keyword>
<keyword evidence="9 10" id="KW-0460">Magnesium</keyword>
<organism evidence="12 13">
    <name type="scientific">Blastopirellula sediminis</name>
    <dbReference type="NCBI Taxonomy" id="2894196"/>
    <lineage>
        <taxon>Bacteria</taxon>
        <taxon>Pseudomonadati</taxon>
        <taxon>Planctomycetota</taxon>
        <taxon>Planctomycetia</taxon>
        <taxon>Pirellulales</taxon>
        <taxon>Pirellulaceae</taxon>
        <taxon>Blastopirellula</taxon>
    </lineage>
</organism>
<dbReference type="PANTHER" id="PTHR10642:SF26">
    <property type="entry name" value="RIBONUCLEASE H1"/>
    <property type="match status" value="1"/>
</dbReference>
<comment type="caution">
    <text evidence="12">The sequence shown here is derived from an EMBL/GenBank/DDBJ whole genome shotgun (WGS) entry which is preliminary data.</text>
</comment>
<evidence type="ECO:0000256" key="10">
    <source>
        <dbReference type="HAMAP-Rule" id="MF_00042"/>
    </source>
</evidence>
<dbReference type="HAMAP" id="MF_00042">
    <property type="entry name" value="RNase_H"/>
    <property type="match status" value="1"/>
</dbReference>
<keyword evidence="6 10" id="KW-0479">Metal-binding</keyword>
<proteinExistence type="inferred from homology"/>
<dbReference type="PANTHER" id="PTHR10642">
    <property type="entry name" value="RIBONUCLEASE H1"/>
    <property type="match status" value="1"/>
</dbReference>
<dbReference type="InterPro" id="IPR036397">
    <property type="entry name" value="RNaseH_sf"/>
</dbReference>
<reference evidence="12" key="1">
    <citation type="submission" date="2021-11" db="EMBL/GenBank/DDBJ databases">
        <title>Genome sequence.</title>
        <authorList>
            <person name="Sun Q."/>
        </authorList>
    </citation>
    <scope>NUCLEOTIDE SEQUENCE</scope>
    <source>
        <strain evidence="12">JC732</strain>
    </source>
</reference>
<accession>A0A9X1MSU2</accession>
<evidence type="ECO:0000256" key="7">
    <source>
        <dbReference type="ARBA" id="ARBA00022759"/>
    </source>
</evidence>
<evidence type="ECO:0000256" key="2">
    <source>
        <dbReference type="ARBA" id="ARBA00005300"/>
    </source>
</evidence>
<name>A0A9X1MSU2_9BACT</name>
<dbReference type="CDD" id="cd09278">
    <property type="entry name" value="RNase_HI_prokaryote_like"/>
    <property type="match status" value="1"/>
</dbReference>
<dbReference type="NCBIfam" id="NF001236">
    <property type="entry name" value="PRK00203.1"/>
    <property type="match status" value="1"/>
</dbReference>
<comment type="similarity">
    <text evidence="2 10">Belongs to the RNase H family.</text>
</comment>
<feature type="binding site" evidence="10">
    <location>
        <position position="52"/>
    </location>
    <ligand>
        <name>Mg(2+)</name>
        <dbReference type="ChEBI" id="CHEBI:18420"/>
        <label>1</label>
    </ligand>
</feature>
<evidence type="ECO:0000313" key="13">
    <source>
        <dbReference type="Proteomes" id="UP001139103"/>
    </source>
</evidence>
<evidence type="ECO:0000256" key="3">
    <source>
        <dbReference type="ARBA" id="ARBA00011245"/>
    </source>
</evidence>
<keyword evidence="8 10" id="KW-0378">Hydrolase</keyword>
<feature type="binding site" evidence="10">
    <location>
        <position position="12"/>
    </location>
    <ligand>
        <name>Mg(2+)</name>
        <dbReference type="ChEBI" id="CHEBI:18420"/>
        <label>2</label>
    </ligand>
</feature>
<keyword evidence="13" id="KW-1185">Reference proteome</keyword>
<evidence type="ECO:0000256" key="1">
    <source>
        <dbReference type="ARBA" id="ARBA00000077"/>
    </source>
</evidence>
<feature type="binding site" evidence="10">
    <location>
        <position position="141"/>
    </location>
    <ligand>
        <name>Mg(2+)</name>
        <dbReference type="ChEBI" id="CHEBI:18420"/>
        <label>2</label>
    </ligand>
</feature>
<comment type="subcellular location">
    <subcellularLocation>
        <location evidence="10">Cytoplasm</location>
    </subcellularLocation>
</comment>
<comment type="function">
    <text evidence="10">Endonuclease that specifically degrades the RNA of RNA-DNA hybrids.</text>
</comment>
<comment type="catalytic activity">
    <reaction evidence="1 10">
        <text>Endonucleolytic cleavage to 5'-phosphomonoester.</text>
        <dbReference type="EC" id="3.1.26.4"/>
    </reaction>
</comment>
<comment type="subunit">
    <text evidence="3 10">Monomer.</text>
</comment>
<dbReference type="Pfam" id="PF00075">
    <property type="entry name" value="RNase_H"/>
    <property type="match status" value="1"/>
</dbReference>
<dbReference type="InterPro" id="IPR012337">
    <property type="entry name" value="RNaseH-like_sf"/>
</dbReference>
<dbReference type="EMBL" id="JAJKFT010000010">
    <property type="protein sequence ID" value="MCC9631862.1"/>
    <property type="molecule type" value="Genomic_DNA"/>
</dbReference>
<evidence type="ECO:0000256" key="6">
    <source>
        <dbReference type="ARBA" id="ARBA00022723"/>
    </source>
</evidence>
<dbReference type="GO" id="GO:0005737">
    <property type="term" value="C:cytoplasm"/>
    <property type="evidence" value="ECO:0007669"/>
    <property type="project" value="UniProtKB-SubCell"/>
</dbReference>
<dbReference type="Proteomes" id="UP001139103">
    <property type="component" value="Unassembled WGS sequence"/>
</dbReference>
<feature type="domain" description="RNase H type-1" evidence="11">
    <location>
        <begin position="3"/>
        <end position="149"/>
    </location>
</feature>
<dbReference type="InterPro" id="IPR002156">
    <property type="entry name" value="RNaseH_domain"/>
</dbReference>